<comment type="function">
    <text evidence="9">Part of the twin-arginine translocation (Tat) system that transports large folded proteins containing a characteristic twin-arginine motif in their signal peptide across membranes. TatA could form the protein-conducting channel of the Tat system.</text>
</comment>
<reference evidence="10" key="1">
    <citation type="submission" date="2009-01" db="EMBL/GenBank/DDBJ databases">
        <title>Complete sequence of chromosome Cyanothece sp. PCC 7425.</title>
        <authorList>
            <consortium name="US DOE Joint Genome Institute"/>
            <person name="Lucas S."/>
            <person name="Copeland A."/>
            <person name="Lapidus A."/>
            <person name="Glavina del Rio T."/>
            <person name="Dalin E."/>
            <person name="Tice H."/>
            <person name="Bruce D."/>
            <person name="Goodwin L."/>
            <person name="Pitluck S."/>
            <person name="Sims D."/>
            <person name="Meineke L."/>
            <person name="Brettin T."/>
            <person name="Detter J.C."/>
            <person name="Han C."/>
            <person name="Larimer F."/>
            <person name="Land M."/>
            <person name="Hauser L."/>
            <person name="Kyrpides N."/>
            <person name="Ovchinnikova G."/>
            <person name="Liberton M."/>
            <person name="Stoeckel J."/>
            <person name="Banerjee A."/>
            <person name="Singh A."/>
            <person name="Page L."/>
            <person name="Sato H."/>
            <person name="Zhao L."/>
            <person name="Sherman L."/>
            <person name="Pakrasi H."/>
            <person name="Richardson P."/>
        </authorList>
    </citation>
    <scope>NUCLEOTIDE SEQUENCE</scope>
    <source>
        <strain evidence="10">PCC 7425</strain>
    </source>
</reference>
<accession>B8HME5</accession>
<keyword evidence="6 9" id="KW-1133">Transmembrane helix</keyword>
<dbReference type="GO" id="GO:0008320">
    <property type="term" value="F:protein transmembrane transporter activity"/>
    <property type="evidence" value="ECO:0007669"/>
    <property type="project" value="UniProtKB-UniRule"/>
</dbReference>
<feature type="transmembrane region" description="Helical" evidence="9">
    <location>
        <begin position="6"/>
        <end position="22"/>
    </location>
</feature>
<gene>
    <name evidence="9" type="primary">tatA</name>
    <name evidence="10" type="ordered locus">Cyan7425_4849</name>
</gene>
<keyword evidence="5 9" id="KW-0653">Protein transport</keyword>
<dbReference type="InterPro" id="IPR006312">
    <property type="entry name" value="TatA/E"/>
</dbReference>
<evidence type="ECO:0000256" key="4">
    <source>
        <dbReference type="ARBA" id="ARBA00022692"/>
    </source>
</evidence>
<evidence type="ECO:0000256" key="7">
    <source>
        <dbReference type="ARBA" id="ARBA00023010"/>
    </source>
</evidence>
<keyword evidence="7 9" id="KW-0811">Translocation</keyword>
<sequence>MFNLGWLEVGLIVLAAVLFFGPKKLPELGGAIGKSLRGFKDELQQDRQDSKREEKE</sequence>
<dbReference type="Gene3D" id="1.20.5.3310">
    <property type="match status" value="1"/>
</dbReference>
<keyword evidence="8 9" id="KW-0472">Membrane</keyword>
<dbReference type="InterPro" id="IPR003369">
    <property type="entry name" value="TatA/B/E"/>
</dbReference>
<comment type="subcellular location">
    <subcellularLocation>
        <location evidence="1 9">Cell membrane</location>
        <topology evidence="1 9">Single-pass membrane protein</topology>
    </subcellularLocation>
</comment>
<dbReference type="OrthoDB" id="9800908at2"/>
<comment type="subunit">
    <text evidence="9">Forms a complex with TatC.</text>
</comment>
<evidence type="ECO:0000256" key="3">
    <source>
        <dbReference type="ARBA" id="ARBA00022475"/>
    </source>
</evidence>
<organism evidence="10">
    <name type="scientific">Cyanothece sp. (strain PCC 7425 / ATCC 29141)</name>
    <dbReference type="NCBI Taxonomy" id="395961"/>
    <lineage>
        <taxon>Bacteria</taxon>
        <taxon>Bacillati</taxon>
        <taxon>Cyanobacteriota</taxon>
        <taxon>Cyanophyceae</taxon>
        <taxon>Gomontiellales</taxon>
        <taxon>Cyanothecaceae</taxon>
        <taxon>Cyanothece</taxon>
    </lineage>
</organism>
<dbReference type="HAMAP" id="MF_00236">
    <property type="entry name" value="TatA_E"/>
    <property type="match status" value="1"/>
</dbReference>
<name>B8HME5_CYAP4</name>
<keyword evidence="2 9" id="KW-0813">Transport</keyword>
<dbReference type="STRING" id="395961.Cyan7425_4849"/>
<evidence type="ECO:0000256" key="1">
    <source>
        <dbReference type="ARBA" id="ARBA00004162"/>
    </source>
</evidence>
<keyword evidence="3 9" id="KW-1003">Cell membrane</keyword>
<dbReference type="Pfam" id="PF02416">
    <property type="entry name" value="TatA_B_E"/>
    <property type="match status" value="1"/>
</dbReference>
<dbReference type="GO" id="GO:0033281">
    <property type="term" value="C:TAT protein transport complex"/>
    <property type="evidence" value="ECO:0007669"/>
    <property type="project" value="UniProtKB-UniRule"/>
</dbReference>
<evidence type="ECO:0000256" key="6">
    <source>
        <dbReference type="ARBA" id="ARBA00022989"/>
    </source>
</evidence>
<dbReference type="eggNOG" id="COG1826">
    <property type="taxonomic scope" value="Bacteria"/>
</dbReference>
<proteinExistence type="inferred from homology"/>
<dbReference type="AlphaFoldDB" id="B8HME5"/>
<evidence type="ECO:0000256" key="2">
    <source>
        <dbReference type="ARBA" id="ARBA00022448"/>
    </source>
</evidence>
<evidence type="ECO:0000313" key="10">
    <source>
        <dbReference type="EMBL" id="ACL47152.1"/>
    </source>
</evidence>
<dbReference type="GO" id="GO:0043953">
    <property type="term" value="P:protein transport by the Tat complex"/>
    <property type="evidence" value="ECO:0007669"/>
    <property type="project" value="UniProtKB-UniRule"/>
</dbReference>
<dbReference type="PANTHER" id="PTHR42982:SF1">
    <property type="entry name" value="SEC-INDEPENDENT PROTEIN TRANSLOCASE PROTEIN TATA"/>
    <property type="match status" value="1"/>
</dbReference>
<dbReference type="EMBL" id="CP001344">
    <property type="protein sequence ID" value="ACL47152.1"/>
    <property type="molecule type" value="Genomic_DNA"/>
</dbReference>
<evidence type="ECO:0000256" key="8">
    <source>
        <dbReference type="ARBA" id="ARBA00023136"/>
    </source>
</evidence>
<dbReference type="KEGG" id="cyn:Cyan7425_4849"/>
<comment type="similarity">
    <text evidence="9">Belongs to the TatA/E family.</text>
</comment>
<keyword evidence="4 9" id="KW-0812">Transmembrane</keyword>
<dbReference type="HOGENOM" id="CLU_086034_6_1_3"/>
<dbReference type="PANTHER" id="PTHR42982">
    <property type="entry name" value="SEC-INDEPENDENT PROTEIN TRANSLOCASE PROTEIN TATA"/>
    <property type="match status" value="1"/>
</dbReference>
<evidence type="ECO:0000256" key="9">
    <source>
        <dbReference type="HAMAP-Rule" id="MF_00236"/>
    </source>
</evidence>
<protein>
    <recommendedName>
        <fullName evidence="9">Sec-independent protein translocase protein TatA</fullName>
    </recommendedName>
</protein>
<evidence type="ECO:0000256" key="5">
    <source>
        <dbReference type="ARBA" id="ARBA00022927"/>
    </source>
</evidence>